<keyword evidence="9" id="KW-0472">Membrane</keyword>
<dbReference type="PANTHER" id="PTHR34501:SF9">
    <property type="entry name" value="MAJOR OUTER MEMBRANE PROTEIN P.IA"/>
    <property type="match status" value="1"/>
</dbReference>
<evidence type="ECO:0000313" key="14">
    <source>
        <dbReference type="Proteomes" id="UP000076825"/>
    </source>
</evidence>
<proteinExistence type="predicted"/>
<dbReference type="InterPro" id="IPR050298">
    <property type="entry name" value="Gram-neg_bact_OMP"/>
</dbReference>
<dbReference type="OrthoDB" id="8520696at2"/>
<keyword evidence="6 11" id="KW-0732">Signal</keyword>
<sequence length="372" mass="40043">MKTLPLRRMAAGGCLPLISLAWTPAASAADTVQLYGLIDAGVQVLNHGPKDGSRLGMASGNLNGSRWGLRGNEDLGNGLKAVFTLEGGFDPGNGKALQGTRLFGRQAYVGLSDRSLGTLTLGRQNTLMIDWMSKFTPLQNATYGGKRIDPAFSDRMDNAIKYGNKFGGLSVGAYYSFGWNNEQSWSDKNTGRMIGAGLRYQQGGLDAAVLFHTKRADAPRAPADSSNREDRVLGALSYDFGGVTLYGGYRWLEQKLVQRNYVSRLYWAGARYRATPATHLSLAYYYMDGTTCDNLNVAACPAVQGAGGDQKPSLLVLGVEHDLSKRTTLYAMGSYAMNDNGSSVSVIGGKYGANVEPGKNQMGVALGMRHRF</sequence>
<dbReference type="STRING" id="123899.SAMEA3906487_01738"/>
<feature type="chain" id="PRO_5009816801" evidence="11">
    <location>
        <begin position="29"/>
        <end position="372"/>
    </location>
</feature>
<evidence type="ECO:0000259" key="12">
    <source>
        <dbReference type="Pfam" id="PF13609"/>
    </source>
</evidence>
<evidence type="ECO:0000256" key="11">
    <source>
        <dbReference type="SAM" id="SignalP"/>
    </source>
</evidence>
<evidence type="ECO:0000256" key="2">
    <source>
        <dbReference type="ARBA" id="ARBA00011233"/>
    </source>
</evidence>
<evidence type="ECO:0000256" key="8">
    <source>
        <dbReference type="ARBA" id="ARBA00023114"/>
    </source>
</evidence>
<dbReference type="GO" id="GO:0009279">
    <property type="term" value="C:cell outer membrane"/>
    <property type="evidence" value="ECO:0007669"/>
    <property type="project" value="UniProtKB-SubCell"/>
</dbReference>
<evidence type="ECO:0000256" key="6">
    <source>
        <dbReference type="ARBA" id="ARBA00022729"/>
    </source>
</evidence>
<dbReference type="GeneID" id="56590978"/>
<keyword evidence="3" id="KW-0813">Transport</keyword>
<organism evidence="13 14">
    <name type="scientific">Bordetella trematum</name>
    <dbReference type="NCBI Taxonomy" id="123899"/>
    <lineage>
        <taxon>Bacteria</taxon>
        <taxon>Pseudomonadati</taxon>
        <taxon>Pseudomonadota</taxon>
        <taxon>Betaproteobacteria</taxon>
        <taxon>Burkholderiales</taxon>
        <taxon>Alcaligenaceae</taxon>
        <taxon>Bordetella</taxon>
    </lineage>
</organism>
<dbReference type="KEGG" id="btrm:SAMEA390648701738"/>
<keyword evidence="8" id="KW-0626">Porin</keyword>
<dbReference type="PANTHER" id="PTHR34501">
    <property type="entry name" value="PROTEIN YDDL-RELATED"/>
    <property type="match status" value="1"/>
</dbReference>
<dbReference type="GO" id="GO:0015288">
    <property type="term" value="F:porin activity"/>
    <property type="evidence" value="ECO:0007669"/>
    <property type="project" value="UniProtKB-KW"/>
</dbReference>
<dbReference type="InterPro" id="IPR023614">
    <property type="entry name" value="Porin_dom_sf"/>
</dbReference>
<keyword evidence="10" id="KW-0998">Cell outer membrane</keyword>
<gene>
    <name evidence="13" type="ORF">SAMEA3906487_01738</name>
</gene>
<dbReference type="Proteomes" id="UP000076825">
    <property type="component" value="Chromosome 1"/>
</dbReference>
<keyword evidence="7" id="KW-0406">Ion transport</keyword>
<evidence type="ECO:0000256" key="3">
    <source>
        <dbReference type="ARBA" id="ARBA00022448"/>
    </source>
</evidence>
<feature type="domain" description="Porin" evidence="12">
    <location>
        <begin position="21"/>
        <end position="340"/>
    </location>
</feature>
<evidence type="ECO:0000256" key="10">
    <source>
        <dbReference type="ARBA" id="ARBA00023237"/>
    </source>
</evidence>
<dbReference type="InterPro" id="IPR002299">
    <property type="entry name" value="Porin_Neis"/>
</dbReference>
<dbReference type="EMBL" id="LT546645">
    <property type="protein sequence ID" value="SAI69316.1"/>
    <property type="molecule type" value="Genomic_DNA"/>
</dbReference>
<evidence type="ECO:0000256" key="4">
    <source>
        <dbReference type="ARBA" id="ARBA00022452"/>
    </source>
</evidence>
<evidence type="ECO:0000256" key="5">
    <source>
        <dbReference type="ARBA" id="ARBA00022692"/>
    </source>
</evidence>
<reference evidence="13 14" key="1">
    <citation type="submission" date="2016-04" db="EMBL/GenBank/DDBJ databases">
        <authorList>
            <consortium name="Pathogen Informatics"/>
        </authorList>
    </citation>
    <scope>NUCLEOTIDE SEQUENCE [LARGE SCALE GENOMIC DNA]</scope>
    <source>
        <strain evidence="13 14">H044680328</strain>
    </source>
</reference>
<evidence type="ECO:0000256" key="9">
    <source>
        <dbReference type="ARBA" id="ARBA00023136"/>
    </source>
</evidence>
<keyword evidence="4" id="KW-1134">Transmembrane beta strand</keyword>
<dbReference type="eggNOG" id="COG3203">
    <property type="taxonomic scope" value="Bacteria"/>
</dbReference>
<dbReference type="RefSeq" id="WP_033535520.1">
    <property type="nucleotide sequence ID" value="NZ_CP016340.1"/>
</dbReference>
<dbReference type="CDD" id="cd00342">
    <property type="entry name" value="gram_neg_porins"/>
    <property type="match status" value="1"/>
</dbReference>
<name>A0A157SH95_9BORD</name>
<keyword evidence="5" id="KW-0812">Transmembrane</keyword>
<dbReference type="AlphaFoldDB" id="A0A157SH95"/>
<dbReference type="PRINTS" id="PR00184">
    <property type="entry name" value="NEISSPPORIN"/>
</dbReference>
<evidence type="ECO:0000256" key="7">
    <source>
        <dbReference type="ARBA" id="ARBA00023065"/>
    </source>
</evidence>
<dbReference type="InterPro" id="IPR033900">
    <property type="entry name" value="Gram_neg_porin_domain"/>
</dbReference>
<dbReference type="GO" id="GO:0006811">
    <property type="term" value="P:monoatomic ion transport"/>
    <property type="evidence" value="ECO:0007669"/>
    <property type="project" value="UniProtKB-KW"/>
</dbReference>
<dbReference type="PATRIC" id="fig|123899.6.peg.1724"/>
<keyword evidence="14" id="KW-1185">Reference proteome</keyword>
<dbReference type="GO" id="GO:0046930">
    <property type="term" value="C:pore complex"/>
    <property type="evidence" value="ECO:0007669"/>
    <property type="project" value="UniProtKB-KW"/>
</dbReference>
<evidence type="ECO:0000256" key="1">
    <source>
        <dbReference type="ARBA" id="ARBA00004571"/>
    </source>
</evidence>
<comment type="subcellular location">
    <subcellularLocation>
        <location evidence="1">Cell outer membrane</location>
        <topology evidence="1">Multi-pass membrane protein</topology>
    </subcellularLocation>
</comment>
<dbReference type="Pfam" id="PF13609">
    <property type="entry name" value="Porin_4"/>
    <property type="match status" value="1"/>
</dbReference>
<comment type="subunit">
    <text evidence="2">Homotrimer.</text>
</comment>
<feature type="signal peptide" evidence="11">
    <location>
        <begin position="1"/>
        <end position="28"/>
    </location>
</feature>
<dbReference type="Gene3D" id="2.40.160.10">
    <property type="entry name" value="Porin"/>
    <property type="match status" value="1"/>
</dbReference>
<accession>A0A157SH95</accession>
<dbReference type="SUPFAM" id="SSF56935">
    <property type="entry name" value="Porins"/>
    <property type="match status" value="1"/>
</dbReference>
<evidence type="ECO:0000313" key="13">
    <source>
        <dbReference type="EMBL" id="SAI69316.1"/>
    </source>
</evidence>
<protein>
    <submittedName>
        <fullName evidence="13">Outer membrane porin protein</fullName>
    </submittedName>
</protein>